<accession>H1Q1F1</accession>
<dbReference type="STRING" id="883158.HMPREF9140_00739"/>
<evidence type="ECO:0000313" key="1">
    <source>
        <dbReference type="EMBL" id="EHO72178.1"/>
    </source>
</evidence>
<organism evidence="1 2">
    <name type="scientific">Prevotella micans F0438</name>
    <dbReference type="NCBI Taxonomy" id="883158"/>
    <lineage>
        <taxon>Bacteria</taxon>
        <taxon>Pseudomonadati</taxon>
        <taxon>Bacteroidota</taxon>
        <taxon>Bacteroidia</taxon>
        <taxon>Bacteroidales</taxon>
        <taxon>Prevotellaceae</taxon>
        <taxon>Prevotella</taxon>
    </lineage>
</organism>
<dbReference type="PATRIC" id="fig|883158.3.peg.753"/>
<gene>
    <name evidence="1" type="ORF">HMPREF9140_00739</name>
</gene>
<name>H1Q1F1_9BACT</name>
<dbReference type="Proteomes" id="UP000016023">
    <property type="component" value="Unassembled WGS sequence"/>
</dbReference>
<proteinExistence type="predicted"/>
<protein>
    <submittedName>
        <fullName evidence="1">Uncharacterized protein</fullName>
    </submittedName>
</protein>
<reference evidence="1 2" key="1">
    <citation type="submission" date="2011-12" db="EMBL/GenBank/DDBJ databases">
        <title>The Genome Sequence of Prevotella micans F0438.</title>
        <authorList>
            <consortium name="The Broad Institute Genome Sequencing Platform"/>
            <person name="Earl A."/>
            <person name="Ward D."/>
            <person name="Feldgarden M."/>
            <person name="Gevers D."/>
            <person name="Izard J."/>
            <person name="Baranova O.V."/>
            <person name="Blanton J.M."/>
            <person name="Wade W.G."/>
            <person name="Dewhirst F.E."/>
            <person name="Young S.K."/>
            <person name="Zeng Q."/>
            <person name="Gargeya S."/>
            <person name="Fitzgerald M."/>
            <person name="Haas B."/>
            <person name="Abouelleil A."/>
            <person name="Alvarado L."/>
            <person name="Arachchi H.M."/>
            <person name="Berlin A."/>
            <person name="Chapman S.B."/>
            <person name="Gearin G."/>
            <person name="Goldberg J."/>
            <person name="Griggs A."/>
            <person name="Gujja S."/>
            <person name="Hansen M."/>
            <person name="Heiman D."/>
            <person name="Howarth C."/>
            <person name="Larimer J."/>
            <person name="Lui A."/>
            <person name="MacDonald P.J.P."/>
            <person name="McCowen C."/>
            <person name="Montmayeur A."/>
            <person name="Murphy C."/>
            <person name="Neiman D."/>
            <person name="Pearson M."/>
            <person name="Priest M."/>
            <person name="Roberts A."/>
            <person name="Saif S."/>
            <person name="Shea T."/>
            <person name="Sisk P."/>
            <person name="Stolte C."/>
            <person name="Sykes S."/>
            <person name="Wortman J."/>
            <person name="Nusbaum C."/>
            <person name="Birren B."/>
        </authorList>
    </citation>
    <scope>NUCLEOTIDE SEQUENCE [LARGE SCALE GENOMIC DNA]</scope>
    <source>
        <strain evidence="1 2">F0438</strain>
    </source>
</reference>
<dbReference type="HOGENOM" id="CLU_2754524_0_0_10"/>
<evidence type="ECO:0000313" key="2">
    <source>
        <dbReference type="Proteomes" id="UP000016023"/>
    </source>
</evidence>
<keyword evidence="2" id="KW-1185">Reference proteome</keyword>
<dbReference type="EMBL" id="AGWK01000022">
    <property type="protein sequence ID" value="EHO72178.1"/>
    <property type="molecule type" value="Genomic_DNA"/>
</dbReference>
<sequence>MRITRKEQKYGSFFMHFLIERYHRLYRKVLSFLEKGTIVLAEKYYRFWQKVLSFYSKSTIVLLKKYYRFW</sequence>
<comment type="caution">
    <text evidence="1">The sequence shown here is derived from an EMBL/GenBank/DDBJ whole genome shotgun (WGS) entry which is preliminary data.</text>
</comment>
<dbReference type="AlphaFoldDB" id="H1Q1F1"/>